<reference evidence="1" key="1">
    <citation type="submission" date="2020-02" db="EMBL/GenBank/DDBJ databases">
        <title>Genome sequencing of the panga catfish, Pangasius djambal.</title>
        <authorList>
            <person name="Wen M."/>
            <person name="Zahm M."/>
            <person name="Roques C."/>
            <person name="Cabau C."/>
            <person name="Klopp C."/>
            <person name="Donnadieu C."/>
            <person name="Jouanno E."/>
            <person name="Avarre J.-C."/>
            <person name="Campet M."/>
            <person name="Ha T."/>
            <person name="Dugue R."/>
            <person name="Lampietro C."/>
            <person name="Louis A."/>
            <person name="Herpin A."/>
            <person name="Echchiki A."/>
            <person name="Berthelot C."/>
            <person name="Parey E."/>
            <person name="Roest-Crollius H."/>
            <person name="Braasch I."/>
            <person name="Postlethwait J.H."/>
            <person name="Bobe J."/>
            <person name="Montfort J."/>
            <person name="Bouchez O."/>
            <person name="Begum T."/>
            <person name="Schartl M."/>
            <person name="Gustiano R."/>
            <person name="Guiguen Y."/>
        </authorList>
    </citation>
    <scope>NUCLEOTIDE SEQUENCE</scope>
    <source>
        <strain evidence="1">Pdj_M5554</strain>
    </source>
</reference>
<proteinExistence type="predicted"/>
<protein>
    <submittedName>
        <fullName evidence="1">Uncharacterized protein</fullName>
    </submittedName>
</protein>
<sequence length="553" mass="60359">MELFDFDVFESSERNSTTSEDMITSEDGEEHLLSKGLTRSQPALKEQSVGMTELRMESEVSDTAKRVSERLSKPPLSYSAKEKAQNSMFPSSSEDKTEHLPPSSTPTTVVEDESEPLQLVTDACPNDVLYITDLITFSSRFCGSRRPSAGQLVFGSDAEMVEVIMELITNTHWGRGFALLFRYHNRTNDAAVEVGGQRSSAPSVGAVEALLAAVSFAALFATSLMIVLCVTLRPKLCAKESTVTSSTTSEVPVQNLHTDGSELQLVTANHPEQELSKNDNAPTLPHTGNTPKCRSSQNAELECSSGLMEMELGADEVFVISHTDTPSFSPCTHRERFLRCSDTGSVQPSDWMPRSEPSNWPSRGSHVGSARPRAWSVRTFHDFLLPLPQLNRKWCSWNLTSPFTKLVDTVSPGSVVDGGGGGVNVPSAQQQRRYTMSRSHTSQQICEPDGALCGPEQAAEVKICEFSPDDGNLTIPVFAISEEDDREPLVSAEHQNQVKNNKIGNHESFPSLGSAHLAFTDEESAVLKNTSSKIQLPSLSHVTMPCDSVGKDM</sequence>
<comment type="caution">
    <text evidence="1">The sequence shown here is derived from an EMBL/GenBank/DDBJ whole genome shotgun (WGS) entry which is preliminary data.</text>
</comment>
<organism evidence="1 2">
    <name type="scientific">Pangasius djambal</name>
    <dbReference type="NCBI Taxonomy" id="1691987"/>
    <lineage>
        <taxon>Eukaryota</taxon>
        <taxon>Metazoa</taxon>
        <taxon>Chordata</taxon>
        <taxon>Craniata</taxon>
        <taxon>Vertebrata</taxon>
        <taxon>Euteleostomi</taxon>
        <taxon>Actinopterygii</taxon>
        <taxon>Neopterygii</taxon>
        <taxon>Teleostei</taxon>
        <taxon>Ostariophysi</taxon>
        <taxon>Siluriformes</taxon>
        <taxon>Pangasiidae</taxon>
        <taxon>Pangasius</taxon>
    </lineage>
</organism>
<evidence type="ECO:0000313" key="2">
    <source>
        <dbReference type="Proteomes" id="UP000830395"/>
    </source>
</evidence>
<dbReference type="EMBL" id="CM040998">
    <property type="protein sequence ID" value="MCJ8747155.1"/>
    <property type="molecule type" value="Genomic_DNA"/>
</dbReference>
<accession>A0ACC5ZHL4</accession>
<name>A0ACC5ZHL4_9TELE</name>
<gene>
    <name evidence="1" type="ORF">PDJAM_G00150190</name>
</gene>
<evidence type="ECO:0000313" key="1">
    <source>
        <dbReference type="EMBL" id="MCJ8747155.1"/>
    </source>
</evidence>
<dbReference type="Proteomes" id="UP000830395">
    <property type="component" value="Chromosome 24"/>
</dbReference>
<keyword evidence="2" id="KW-1185">Reference proteome</keyword>